<dbReference type="RefSeq" id="WP_120335457.1">
    <property type="nucleotide sequence ID" value="NZ_CP070350.1"/>
</dbReference>
<sequence length="200" mass="22715">MEINPDILKRYNEHTASEAERKAVEEWLDDHSVETSIIPTNELYAMKASVWDRVHENIIGTNVVKLMRTRKKSDYLPLTAALGLLLLIGLICQQWTSRDQRYSDAIVITSAQGDVEILDDHCRLQFSGYLQVFNRSSKVKSIECSNGEKYTLAPGETYYLETIDGKHSIVQESNLSPEDNCSRFIRGDVKIYAGKAKNNV</sequence>
<dbReference type="Proteomes" id="UP000286402">
    <property type="component" value="Unassembled WGS sequence"/>
</dbReference>
<keyword evidence="2" id="KW-1185">Reference proteome</keyword>
<gene>
    <name evidence="1" type="ORF">BCY89_13180</name>
</gene>
<protein>
    <submittedName>
        <fullName evidence="1">Uncharacterized protein</fullName>
    </submittedName>
</protein>
<name>A0A420FJS2_9SPHI</name>
<accession>A0A420FJS2</accession>
<dbReference type="EMBL" id="MCAQ01000026">
    <property type="protein sequence ID" value="RKF33180.1"/>
    <property type="molecule type" value="Genomic_DNA"/>
</dbReference>
<organism evidence="1 2">
    <name type="scientific">Sphingobacterium siyangense</name>
    <dbReference type="NCBI Taxonomy" id="459529"/>
    <lineage>
        <taxon>Bacteria</taxon>
        <taxon>Pseudomonadati</taxon>
        <taxon>Bacteroidota</taxon>
        <taxon>Sphingobacteriia</taxon>
        <taxon>Sphingobacteriales</taxon>
        <taxon>Sphingobacteriaceae</taxon>
        <taxon>Sphingobacterium</taxon>
    </lineage>
</organism>
<evidence type="ECO:0000313" key="2">
    <source>
        <dbReference type="Proteomes" id="UP000286402"/>
    </source>
</evidence>
<evidence type="ECO:0000313" key="1">
    <source>
        <dbReference type="EMBL" id="RKF33180.1"/>
    </source>
</evidence>
<dbReference type="AlphaFoldDB" id="A0A420FJS2"/>
<comment type="caution">
    <text evidence="1">The sequence shown here is derived from an EMBL/GenBank/DDBJ whole genome shotgun (WGS) entry which is preliminary data.</text>
</comment>
<reference evidence="1 2" key="1">
    <citation type="submission" date="2016-07" db="EMBL/GenBank/DDBJ databases">
        <title>Genome analysis of Sphingobacterium siyangense T12B17.</title>
        <authorList>
            <person name="Xu D."/>
            <person name="Su Y."/>
            <person name="Zheng S."/>
        </authorList>
    </citation>
    <scope>NUCLEOTIDE SEQUENCE [LARGE SCALE GENOMIC DNA]</scope>
    <source>
        <strain evidence="1 2">T12B17</strain>
    </source>
</reference>
<proteinExistence type="predicted"/>